<accession>A0A0R3RDG2</accession>
<protein>
    <submittedName>
        <fullName evidence="2">Ovule protein</fullName>
    </submittedName>
</protein>
<dbReference type="WBParaSite" id="BTMF_0001808501-mRNA-1">
    <property type="protein sequence ID" value="BTMF_0001808501-mRNA-1"/>
    <property type="gene ID" value="BTMF_0001808501"/>
</dbReference>
<evidence type="ECO:0000256" key="1">
    <source>
        <dbReference type="SAM" id="SignalP"/>
    </source>
</evidence>
<keyword evidence="1" id="KW-0732">Signal</keyword>
<evidence type="ECO:0000313" key="2">
    <source>
        <dbReference type="WBParaSite" id="BTMF_0001808501-mRNA-1"/>
    </source>
</evidence>
<sequence>LLLLMTCSIFYLIHLLQSMIHFHLTVFFQKITKHHPYPHLPYFFQIHLLSNDVSEFSASKTELFSSQCYFFKLFISL</sequence>
<organism evidence="2">
    <name type="scientific">Brugia timori</name>
    <dbReference type="NCBI Taxonomy" id="42155"/>
    <lineage>
        <taxon>Eukaryota</taxon>
        <taxon>Metazoa</taxon>
        <taxon>Ecdysozoa</taxon>
        <taxon>Nematoda</taxon>
        <taxon>Chromadorea</taxon>
        <taxon>Rhabditida</taxon>
        <taxon>Spirurina</taxon>
        <taxon>Spiruromorpha</taxon>
        <taxon>Filarioidea</taxon>
        <taxon>Onchocercidae</taxon>
        <taxon>Brugia</taxon>
    </lineage>
</organism>
<feature type="chain" id="PRO_5006447458" evidence="1">
    <location>
        <begin position="19"/>
        <end position="77"/>
    </location>
</feature>
<name>A0A0R3RDG2_9BILA</name>
<dbReference type="AlphaFoldDB" id="A0A0R3RDG2"/>
<reference evidence="2" key="1">
    <citation type="submission" date="2017-02" db="UniProtKB">
        <authorList>
            <consortium name="WormBaseParasite"/>
        </authorList>
    </citation>
    <scope>IDENTIFICATION</scope>
</reference>
<proteinExistence type="predicted"/>
<feature type="signal peptide" evidence="1">
    <location>
        <begin position="1"/>
        <end position="18"/>
    </location>
</feature>